<dbReference type="Gene3D" id="3.90.550.10">
    <property type="entry name" value="Spore Coat Polysaccharide Biosynthesis Protein SpsA, Chain A"/>
    <property type="match status" value="1"/>
</dbReference>
<dbReference type="EMBL" id="JACHLD010000006">
    <property type="protein sequence ID" value="MBB4803652.1"/>
    <property type="molecule type" value="Genomic_DNA"/>
</dbReference>
<evidence type="ECO:0000256" key="1">
    <source>
        <dbReference type="ARBA" id="ARBA00022679"/>
    </source>
</evidence>
<protein>
    <submittedName>
        <fullName evidence="4">Glycosyltransferase involved in cell wall biosynthesis</fullName>
    </submittedName>
</protein>
<proteinExistence type="predicted"/>
<dbReference type="RefSeq" id="WP_184165420.1">
    <property type="nucleotide sequence ID" value="NZ_JACHLD010000006.1"/>
</dbReference>
<dbReference type="SUPFAM" id="SSF53448">
    <property type="entry name" value="Nucleotide-diphospho-sugar transferases"/>
    <property type="match status" value="1"/>
</dbReference>
<dbReference type="Proteomes" id="UP000561681">
    <property type="component" value="Unassembled WGS sequence"/>
</dbReference>
<organism evidence="4 5">
    <name type="scientific">Flavobacterium nitrogenifigens</name>
    <dbReference type="NCBI Taxonomy" id="1617283"/>
    <lineage>
        <taxon>Bacteria</taxon>
        <taxon>Pseudomonadati</taxon>
        <taxon>Bacteroidota</taxon>
        <taxon>Flavobacteriia</taxon>
        <taxon>Flavobacteriales</taxon>
        <taxon>Flavobacteriaceae</taxon>
        <taxon>Flavobacterium</taxon>
    </lineage>
</organism>
<sequence>MITILYTYRNRDLERVKRSLDSLQQQSKKNFEVVFIDYGSDLDLATQVKELILRYDFVKYEYVFTRYQPWNKCKALNYAIKKTESEYCFNADIDIIFHPEFSNILEEKLNPEKVLYFQVGFLSNEESLKQLKFEDYKVNFLASEEATGMSLFPTKKIKELQGFDEFFHFWGSEDTDIHNRLKKHGCEIEFYNSKLMMLHQWHKNYRGRETKELNLELQLSKIVEINNRHLQYNLKNNEPCANLSKWGTINSEAEFNELDLFKNELILNNKSEIIDHFLFVELPKFQNGILSVRFVEDDFQSSLKYKLKKRVGKKVPNYYTLKEINDKLLLHIISFYHQYAYTYKISNDLKSISFKIKK</sequence>
<dbReference type="Pfam" id="PF00535">
    <property type="entry name" value="Glycos_transf_2"/>
    <property type="match status" value="1"/>
</dbReference>
<name>A0A7W7J0R0_9FLAO</name>
<accession>A0A7W7J0R0</accession>
<dbReference type="InterPro" id="IPR001173">
    <property type="entry name" value="Glyco_trans_2-like"/>
</dbReference>
<evidence type="ECO:0000259" key="3">
    <source>
        <dbReference type="Pfam" id="PF02709"/>
    </source>
</evidence>
<dbReference type="InterPro" id="IPR029044">
    <property type="entry name" value="Nucleotide-diphossugar_trans"/>
</dbReference>
<keyword evidence="5" id="KW-1185">Reference proteome</keyword>
<evidence type="ECO:0000259" key="2">
    <source>
        <dbReference type="Pfam" id="PF00535"/>
    </source>
</evidence>
<evidence type="ECO:0000313" key="4">
    <source>
        <dbReference type="EMBL" id="MBB4803652.1"/>
    </source>
</evidence>
<feature type="domain" description="Glycosyltransferase 2-like" evidence="2">
    <location>
        <begin position="8"/>
        <end position="115"/>
    </location>
</feature>
<feature type="domain" description="Galactosyltransferase C-terminal" evidence="3">
    <location>
        <begin position="132"/>
        <end position="194"/>
    </location>
</feature>
<gene>
    <name evidence="4" type="ORF">HNP37_003727</name>
</gene>
<dbReference type="InterPro" id="IPR027791">
    <property type="entry name" value="Galactosyl_T_C"/>
</dbReference>
<dbReference type="CDD" id="cd00761">
    <property type="entry name" value="Glyco_tranf_GTA_type"/>
    <property type="match status" value="1"/>
</dbReference>
<dbReference type="GO" id="GO:0016740">
    <property type="term" value="F:transferase activity"/>
    <property type="evidence" value="ECO:0007669"/>
    <property type="project" value="UniProtKB-KW"/>
</dbReference>
<evidence type="ECO:0000313" key="5">
    <source>
        <dbReference type="Proteomes" id="UP000561681"/>
    </source>
</evidence>
<reference evidence="4 5" key="1">
    <citation type="submission" date="2020-08" db="EMBL/GenBank/DDBJ databases">
        <title>Functional genomics of gut bacteria from endangered species of beetles.</title>
        <authorList>
            <person name="Carlos-Shanley C."/>
        </authorList>
    </citation>
    <scope>NUCLEOTIDE SEQUENCE [LARGE SCALE GENOMIC DNA]</scope>
    <source>
        <strain evidence="4 5">S00142</strain>
    </source>
</reference>
<dbReference type="Pfam" id="PF02709">
    <property type="entry name" value="Glyco_transf_7C"/>
    <property type="match status" value="1"/>
</dbReference>
<dbReference type="AlphaFoldDB" id="A0A7W7J0R0"/>
<comment type="caution">
    <text evidence="4">The sequence shown here is derived from an EMBL/GenBank/DDBJ whole genome shotgun (WGS) entry which is preliminary data.</text>
</comment>
<keyword evidence="1 4" id="KW-0808">Transferase</keyword>